<name>Q2LTX2_SYNAS</name>
<dbReference type="RefSeq" id="WP_011417550.1">
    <property type="nucleotide sequence ID" value="NC_007759.1"/>
</dbReference>
<organism evidence="1 2">
    <name type="scientific">Syntrophus aciditrophicus (strain SB)</name>
    <dbReference type="NCBI Taxonomy" id="56780"/>
    <lineage>
        <taxon>Bacteria</taxon>
        <taxon>Pseudomonadati</taxon>
        <taxon>Thermodesulfobacteriota</taxon>
        <taxon>Syntrophia</taxon>
        <taxon>Syntrophales</taxon>
        <taxon>Syntrophaceae</taxon>
        <taxon>Syntrophus</taxon>
    </lineage>
</organism>
<dbReference type="EMBL" id="CP000252">
    <property type="protein sequence ID" value="ABC77528.1"/>
    <property type="molecule type" value="Genomic_DNA"/>
</dbReference>
<evidence type="ECO:0000313" key="1">
    <source>
        <dbReference type="EMBL" id="ABC77528.1"/>
    </source>
</evidence>
<dbReference type="InParanoid" id="Q2LTX2"/>
<accession>Q2LTX2</accession>
<dbReference type="Proteomes" id="UP000001933">
    <property type="component" value="Chromosome"/>
</dbReference>
<evidence type="ECO:0000313" key="2">
    <source>
        <dbReference type="Proteomes" id="UP000001933"/>
    </source>
</evidence>
<dbReference type="HOGENOM" id="CLU_2496749_0_0_7"/>
<keyword evidence="2" id="KW-1185">Reference proteome</keyword>
<proteinExistence type="predicted"/>
<gene>
    <name evidence="1" type="ORF">SYN_01835</name>
</gene>
<sequence length="86" mass="9829">MTTKREITLRITLTDDELIRKIRSIFQPDRGRVIQRALKVYFDTVGGREVYEMLSKEAPGAVPGKRDDAPLRRGVPDKLKDVLGDF</sequence>
<dbReference type="AlphaFoldDB" id="Q2LTX2"/>
<protein>
    <submittedName>
        <fullName evidence="1">Hypothetical cytosolic protein</fullName>
    </submittedName>
</protein>
<dbReference type="STRING" id="56780.SYN_01835"/>
<dbReference type="KEGG" id="sat:SYN_01835"/>
<reference evidence="1 2" key="1">
    <citation type="journal article" date="2007" name="Proc. Natl. Acad. Sci. U.S.A.">
        <title>The genome of Syntrophus aciditrophicus: life at the thermodynamic limit of microbial growth.</title>
        <authorList>
            <person name="McInerney M.J."/>
            <person name="Rohlin L."/>
            <person name="Mouttaki H."/>
            <person name="Kim U."/>
            <person name="Krupp R.S."/>
            <person name="Rios-Hernandez L."/>
            <person name="Sieber J."/>
            <person name="Struchtemeyer C.G."/>
            <person name="Bhattacharyya A."/>
            <person name="Campbell J.W."/>
            <person name="Gunsalus R.P."/>
        </authorList>
    </citation>
    <scope>NUCLEOTIDE SEQUENCE [LARGE SCALE GENOMIC DNA]</scope>
    <source>
        <strain evidence="1 2">SB</strain>
    </source>
</reference>